<keyword evidence="1" id="KW-0808">Transferase</keyword>
<dbReference type="EMBL" id="MT143700">
    <property type="protein sequence ID" value="QJA43325.1"/>
    <property type="molecule type" value="Genomic_DNA"/>
</dbReference>
<name>A0A6H1Z7Q9_9ZZZZ</name>
<dbReference type="Gene3D" id="3.40.50.150">
    <property type="entry name" value="Vaccinia Virus protein VP39"/>
    <property type="match status" value="1"/>
</dbReference>
<keyword evidence="1" id="KW-0489">Methyltransferase</keyword>
<gene>
    <name evidence="1" type="ORF">MM171A00247_0039</name>
</gene>
<reference evidence="1" key="1">
    <citation type="submission" date="2020-03" db="EMBL/GenBank/DDBJ databases">
        <title>The deep terrestrial virosphere.</title>
        <authorList>
            <person name="Holmfeldt K."/>
            <person name="Nilsson E."/>
            <person name="Simone D."/>
            <person name="Lopez-Fernandez M."/>
            <person name="Wu X."/>
            <person name="de Brujin I."/>
            <person name="Lundin D."/>
            <person name="Andersson A."/>
            <person name="Bertilsson S."/>
            <person name="Dopson M."/>
        </authorList>
    </citation>
    <scope>NUCLEOTIDE SEQUENCE</scope>
    <source>
        <strain evidence="1">MM171A00247</strain>
    </source>
</reference>
<proteinExistence type="predicted"/>
<evidence type="ECO:0000313" key="1">
    <source>
        <dbReference type="EMBL" id="QJA43325.1"/>
    </source>
</evidence>
<accession>A0A6H1Z7Q9</accession>
<dbReference type="GO" id="GO:0008168">
    <property type="term" value="F:methyltransferase activity"/>
    <property type="evidence" value="ECO:0007669"/>
    <property type="project" value="UniProtKB-KW"/>
</dbReference>
<dbReference type="SUPFAM" id="SSF53335">
    <property type="entry name" value="S-adenosyl-L-methionine-dependent methyltransferases"/>
    <property type="match status" value="1"/>
</dbReference>
<dbReference type="AlphaFoldDB" id="A0A6H1Z7Q9"/>
<organism evidence="1">
    <name type="scientific">viral metagenome</name>
    <dbReference type="NCBI Taxonomy" id="1070528"/>
    <lineage>
        <taxon>unclassified sequences</taxon>
        <taxon>metagenomes</taxon>
        <taxon>organismal metagenomes</taxon>
    </lineage>
</organism>
<dbReference type="InterPro" id="IPR029063">
    <property type="entry name" value="SAM-dependent_MTases_sf"/>
</dbReference>
<sequence length="76" mass="9013">MKIKEINQVICGDAFMELQKLPDELVDCIVCSPPYFSLRQYLFDDAVIWAYNISNEEKQYIKKELKKRGIAPKQKW</sequence>
<dbReference type="GO" id="GO:0032259">
    <property type="term" value="P:methylation"/>
    <property type="evidence" value="ECO:0007669"/>
    <property type="project" value="UniProtKB-KW"/>
</dbReference>
<protein>
    <submittedName>
        <fullName evidence="1">Putative methyltransferase</fullName>
    </submittedName>
</protein>